<keyword evidence="6" id="KW-0333">Golgi apparatus</keyword>
<evidence type="ECO:0000256" key="3">
    <source>
        <dbReference type="ARBA" id="ARBA00022692"/>
    </source>
</evidence>
<dbReference type="PANTHER" id="PTHR32285:SF62">
    <property type="entry name" value="PROTEIN TRICHOME BIREFRINGENCE-LIKE 33"/>
    <property type="match status" value="1"/>
</dbReference>
<comment type="similarity">
    <text evidence="2">Belongs to the PC-esterase family. TBL subfamily.</text>
</comment>
<keyword evidence="3" id="KW-0812">Transmembrane</keyword>
<evidence type="ECO:0000259" key="10">
    <source>
        <dbReference type="Pfam" id="PF14416"/>
    </source>
</evidence>
<dbReference type="GO" id="GO:1990538">
    <property type="term" value="F:xylan O-acetyltransferase activity"/>
    <property type="evidence" value="ECO:0007669"/>
    <property type="project" value="UniProtKB-ARBA"/>
</dbReference>
<protein>
    <submittedName>
        <fullName evidence="11">Uncharacterized protein</fullName>
    </submittedName>
</protein>
<proteinExistence type="inferred from homology"/>
<evidence type="ECO:0000256" key="8">
    <source>
        <dbReference type="SAM" id="MobiDB-lite"/>
    </source>
</evidence>
<feature type="domain" description="Trichome birefringence-like N-terminal" evidence="10">
    <location>
        <begin position="96"/>
        <end position="149"/>
    </location>
</feature>
<dbReference type="EMBL" id="KV875457">
    <property type="protein sequence ID" value="RZR70748.1"/>
    <property type="molecule type" value="Genomic_DNA"/>
</dbReference>
<dbReference type="GO" id="GO:0000139">
    <property type="term" value="C:Golgi membrane"/>
    <property type="evidence" value="ECO:0007669"/>
    <property type="project" value="UniProtKB-SubCell"/>
</dbReference>
<dbReference type="InterPro" id="IPR025846">
    <property type="entry name" value="TBL_N"/>
</dbReference>
<name>A0A445M943_ENSVE</name>
<feature type="region of interest" description="Disordered" evidence="8">
    <location>
        <begin position="315"/>
        <end position="345"/>
    </location>
</feature>
<dbReference type="Pfam" id="PF13839">
    <property type="entry name" value="PC-Esterase"/>
    <property type="match status" value="1"/>
</dbReference>
<evidence type="ECO:0000256" key="2">
    <source>
        <dbReference type="ARBA" id="ARBA00007727"/>
    </source>
</evidence>
<reference evidence="11" key="1">
    <citation type="journal article" date="2018" name="Data Brief">
        <title>Genome sequence data from 17 accessions of Ensete ventricosum, a staple food crop for millions in Ethiopia.</title>
        <authorList>
            <person name="Yemataw Z."/>
            <person name="Muzemil S."/>
            <person name="Ambachew D."/>
            <person name="Tripathi L."/>
            <person name="Tesfaye K."/>
            <person name="Chala A."/>
            <person name="Farbos A."/>
            <person name="O'Neill P."/>
            <person name="Moore K."/>
            <person name="Grant M."/>
            <person name="Studholme D.J."/>
        </authorList>
    </citation>
    <scope>NUCLEOTIDE SEQUENCE [LARGE SCALE GENOMIC DNA]</scope>
    <source>
        <tissue evidence="11">Leaf</tissue>
    </source>
</reference>
<evidence type="ECO:0000256" key="7">
    <source>
        <dbReference type="ARBA" id="ARBA00023136"/>
    </source>
</evidence>
<sequence length="440" mass="49590">MKSPGPHRRRNLRTRLFVFCFVAFVIVLYGEDFTCILGTPFRRADDPPSPLPPLQQGRVPRGSEERREKRPRCELLLQKDEAVVPFAVGKGKTDEGCDVFAGEWVYDELSRPHYGEEECPYIQPQLTCQAHGRPDAGYQHWRWQPHRCSLPRRGDTKNVTEMVTEDAYRLALRRMLKWVEKNMDPRSTRVFFTSMSPSHHRLDGCFCSSKEWGGDPEGNCYNETTPIEDATYWGTSTSKSMMQVIGDVFDATGVPITLLNITQLSEYRKDAHTQIYKKQWSPLTPEQLVGREKEHGILRFSNATTTSHGNLATLESMHGDKSSSTSDVRRHHARQRGSSCSPPNPAILIIDGGHPIIRCGAPADEAWSPPAVPTVGESASEDYLKSWAYRWKRRQRFLSKTDAALQGSHVVLHHHSLTSATALSPCASTSGTEAYNPINI</sequence>
<feature type="compositionally biased region" description="Basic and acidic residues" evidence="8">
    <location>
        <begin position="61"/>
        <end position="70"/>
    </location>
</feature>
<comment type="subcellular location">
    <subcellularLocation>
        <location evidence="1">Golgi apparatus membrane</location>
        <topology evidence="1">Single-pass type II membrane protein</topology>
    </subcellularLocation>
</comment>
<keyword evidence="4" id="KW-0735">Signal-anchor</keyword>
<organism evidence="11">
    <name type="scientific">Ensete ventricosum</name>
    <name type="common">Abyssinian banana</name>
    <name type="synonym">Musa ensete</name>
    <dbReference type="NCBI Taxonomy" id="4639"/>
    <lineage>
        <taxon>Eukaryota</taxon>
        <taxon>Viridiplantae</taxon>
        <taxon>Streptophyta</taxon>
        <taxon>Embryophyta</taxon>
        <taxon>Tracheophyta</taxon>
        <taxon>Spermatophyta</taxon>
        <taxon>Magnoliopsida</taxon>
        <taxon>Liliopsida</taxon>
        <taxon>Zingiberales</taxon>
        <taxon>Musaceae</taxon>
        <taxon>Ensete</taxon>
    </lineage>
</organism>
<feature type="region of interest" description="Disordered" evidence="8">
    <location>
        <begin position="46"/>
        <end position="70"/>
    </location>
</feature>
<evidence type="ECO:0000256" key="6">
    <source>
        <dbReference type="ARBA" id="ARBA00023034"/>
    </source>
</evidence>
<dbReference type="AlphaFoldDB" id="A0A445M943"/>
<dbReference type="InterPro" id="IPR026057">
    <property type="entry name" value="TBL_C"/>
</dbReference>
<dbReference type="InterPro" id="IPR029962">
    <property type="entry name" value="TBL"/>
</dbReference>
<dbReference type="PANTHER" id="PTHR32285">
    <property type="entry name" value="PROTEIN TRICHOME BIREFRINGENCE-LIKE 9-RELATED"/>
    <property type="match status" value="1"/>
</dbReference>
<gene>
    <name evidence="11" type="ORF">BHM03_00001260</name>
</gene>
<evidence type="ECO:0000256" key="5">
    <source>
        <dbReference type="ARBA" id="ARBA00022989"/>
    </source>
</evidence>
<keyword evidence="7" id="KW-0472">Membrane</keyword>
<feature type="domain" description="Trichome birefringence-like C-terminal" evidence="9">
    <location>
        <begin position="155"/>
        <end position="282"/>
    </location>
</feature>
<evidence type="ECO:0000256" key="4">
    <source>
        <dbReference type="ARBA" id="ARBA00022968"/>
    </source>
</evidence>
<evidence type="ECO:0000256" key="1">
    <source>
        <dbReference type="ARBA" id="ARBA00004323"/>
    </source>
</evidence>
<evidence type="ECO:0000313" key="11">
    <source>
        <dbReference type="EMBL" id="RZR70748.1"/>
    </source>
</evidence>
<evidence type="ECO:0000259" key="9">
    <source>
        <dbReference type="Pfam" id="PF13839"/>
    </source>
</evidence>
<keyword evidence="5" id="KW-1133">Transmembrane helix</keyword>
<dbReference type="Proteomes" id="UP000290560">
    <property type="component" value="Unassembled WGS sequence"/>
</dbReference>
<accession>A0A445M943</accession>
<dbReference type="Pfam" id="PF14416">
    <property type="entry name" value="PMR5N"/>
    <property type="match status" value="1"/>
</dbReference>